<feature type="compositionally biased region" description="Polar residues" evidence="1">
    <location>
        <begin position="75"/>
        <end position="85"/>
    </location>
</feature>
<feature type="region of interest" description="Disordered" evidence="1">
    <location>
        <begin position="37"/>
        <end position="57"/>
    </location>
</feature>
<name>A0A3P6QW24_CYLGO</name>
<sequence>MSPRDSSSGYSSNAEYYMESPIDRAEVVRQRMQYVEDHPSSYQTSSPRSEIELEDDGAEVIRRRMRYVEDDTNSLKDSAAQTDQDSLVDHIKVA</sequence>
<protein>
    <submittedName>
        <fullName evidence="2">Uncharacterized protein</fullName>
    </submittedName>
</protein>
<keyword evidence="3" id="KW-1185">Reference proteome</keyword>
<feature type="region of interest" description="Disordered" evidence="1">
    <location>
        <begin position="70"/>
        <end position="94"/>
    </location>
</feature>
<reference evidence="2 3" key="1">
    <citation type="submission" date="2018-11" db="EMBL/GenBank/DDBJ databases">
        <authorList>
            <consortium name="Pathogen Informatics"/>
        </authorList>
    </citation>
    <scope>NUCLEOTIDE SEQUENCE [LARGE SCALE GENOMIC DNA]</scope>
</reference>
<dbReference type="OrthoDB" id="10261302at2759"/>
<evidence type="ECO:0000313" key="2">
    <source>
        <dbReference type="EMBL" id="VDK54642.1"/>
    </source>
</evidence>
<proteinExistence type="predicted"/>
<evidence type="ECO:0000256" key="1">
    <source>
        <dbReference type="SAM" id="MobiDB-lite"/>
    </source>
</evidence>
<accession>A0A3P6QW24</accession>
<evidence type="ECO:0000313" key="3">
    <source>
        <dbReference type="Proteomes" id="UP000271889"/>
    </source>
</evidence>
<dbReference type="AlphaFoldDB" id="A0A3P6QW24"/>
<dbReference type="EMBL" id="UYRV01007454">
    <property type="protein sequence ID" value="VDK54642.1"/>
    <property type="molecule type" value="Genomic_DNA"/>
</dbReference>
<organism evidence="2 3">
    <name type="scientific">Cylicostephanus goldi</name>
    <name type="common">Nematode worm</name>
    <dbReference type="NCBI Taxonomy" id="71465"/>
    <lineage>
        <taxon>Eukaryota</taxon>
        <taxon>Metazoa</taxon>
        <taxon>Ecdysozoa</taxon>
        <taxon>Nematoda</taxon>
        <taxon>Chromadorea</taxon>
        <taxon>Rhabditida</taxon>
        <taxon>Rhabditina</taxon>
        <taxon>Rhabditomorpha</taxon>
        <taxon>Strongyloidea</taxon>
        <taxon>Strongylidae</taxon>
        <taxon>Cylicostephanus</taxon>
    </lineage>
</organism>
<gene>
    <name evidence="2" type="ORF">CGOC_LOCUS3067</name>
</gene>
<dbReference type="Proteomes" id="UP000271889">
    <property type="component" value="Unassembled WGS sequence"/>
</dbReference>